<dbReference type="NCBIfam" id="TIGR02532">
    <property type="entry name" value="IV_pilin_GFxxxE"/>
    <property type="match status" value="1"/>
</dbReference>
<dbReference type="InterPro" id="IPR045584">
    <property type="entry name" value="Pilin-like"/>
</dbReference>
<dbReference type="InterPro" id="IPR010054">
    <property type="entry name" value="Type2_sec_GspG"/>
</dbReference>
<feature type="transmembrane region" description="Helical" evidence="11">
    <location>
        <begin position="20"/>
        <end position="42"/>
    </location>
</feature>
<evidence type="ECO:0000256" key="1">
    <source>
        <dbReference type="ARBA" id="ARBA00004377"/>
    </source>
</evidence>
<dbReference type="OrthoDB" id="9795612at2"/>
<accession>A0A250JXT1</accession>
<evidence type="ECO:0000256" key="4">
    <source>
        <dbReference type="ARBA" id="ARBA00022475"/>
    </source>
</evidence>
<keyword evidence="7 11" id="KW-0812">Transmembrane</keyword>
<evidence type="ECO:0000256" key="6">
    <source>
        <dbReference type="ARBA" id="ARBA00022519"/>
    </source>
</evidence>
<dbReference type="PRINTS" id="PR00813">
    <property type="entry name" value="BCTERIALGSPG"/>
</dbReference>
<evidence type="ECO:0000256" key="2">
    <source>
        <dbReference type="ARBA" id="ARBA00009984"/>
    </source>
</evidence>
<evidence type="ECO:0000256" key="3">
    <source>
        <dbReference type="ARBA" id="ARBA00020042"/>
    </source>
</evidence>
<keyword evidence="6" id="KW-0997">Cell inner membrane</keyword>
<evidence type="ECO:0000259" key="12">
    <source>
        <dbReference type="Pfam" id="PF08334"/>
    </source>
</evidence>
<name>A0A250JXT1_9BACT</name>
<evidence type="ECO:0000256" key="5">
    <source>
        <dbReference type="ARBA" id="ARBA00022481"/>
    </source>
</evidence>
<feature type="region of interest" description="Disordered" evidence="10">
    <location>
        <begin position="107"/>
        <end position="150"/>
    </location>
</feature>
<dbReference type="KEGG" id="mmas:MYMAC_003767"/>
<evidence type="ECO:0000256" key="7">
    <source>
        <dbReference type="ARBA" id="ARBA00022692"/>
    </source>
</evidence>
<dbReference type="Pfam" id="PF08334">
    <property type="entry name" value="T2SSG"/>
    <property type="match status" value="1"/>
</dbReference>
<comment type="similarity">
    <text evidence="2">Belongs to the GSP G family.</text>
</comment>
<dbReference type="PROSITE" id="PS00409">
    <property type="entry name" value="PROKAR_NTER_METHYL"/>
    <property type="match status" value="1"/>
</dbReference>
<dbReference type="NCBIfam" id="TIGR01710">
    <property type="entry name" value="typeII_sec_gspG"/>
    <property type="match status" value="1"/>
</dbReference>
<keyword evidence="9 11" id="KW-0472">Membrane</keyword>
<dbReference type="InterPro" id="IPR012902">
    <property type="entry name" value="N_methyl_site"/>
</dbReference>
<evidence type="ECO:0000256" key="9">
    <source>
        <dbReference type="ARBA" id="ARBA00023136"/>
    </source>
</evidence>
<sequence length="150" mass="16136">MNPTQQKLKARRRPVRGFTLIEIMVVITILGLIAAAVGVSVMSNLEEAKLKTAALDIKTLETGLKLHYMKTGSFPETQPGLEELLQARTLDRLPKDPWNRDYVYTNEGGSPVILSYGADGAPGGDGSDADISSQVESPSASAARKPKGLR</sequence>
<evidence type="ECO:0000256" key="8">
    <source>
        <dbReference type="ARBA" id="ARBA00022989"/>
    </source>
</evidence>
<keyword evidence="14" id="KW-1185">Reference proteome</keyword>
<gene>
    <name evidence="13" type="ORF">MYMAC_003767</name>
</gene>
<keyword evidence="8 11" id="KW-1133">Transmembrane helix</keyword>
<keyword evidence="4" id="KW-1003">Cell membrane</keyword>
<dbReference type="Proteomes" id="UP000217343">
    <property type="component" value="Chromosome"/>
</dbReference>
<dbReference type="AlphaFoldDB" id="A0A250JXT1"/>
<dbReference type="GO" id="GO:0015627">
    <property type="term" value="C:type II protein secretion system complex"/>
    <property type="evidence" value="ECO:0007669"/>
    <property type="project" value="InterPro"/>
</dbReference>
<dbReference type="SUPFAM" id="SSF54523">
    <property type="entry name" value="Pili subunits"/>
    <property type="match status" value="1"/>
</dbReference>
<dbReference type="InterPro" id="IPR013545">
    <property type="entry name" value="T2SS_protein-GspG_C"/>
</dbReference>
<comment type="subcellular location">
    <subcellularLocation>
        <location evidence="1">Cell inner membrane</location>
        <topology evidence="1">Single-pass membrane protein</topology>
    </subcellularLocation>
</comment>
<dbReference type="Gene3D" id="3.30.700.10">
    <property type="entry name" value="Glycoprotein, Type 4 Pilin"/>
    <property type="match status" value="1"/>
</dbReference>
<dbReference type="GO" id="GO:0005886">
    <property type="term" value="C:plasma membrane"/>
    <property type="evidence" value="ECO:0007669"/>
    <property type="project" value="UniProtKB-SubCell"/>
</dbReference>
<evidence type="ECO:0000313" key="13">
    <source>
        <dbReference type="EMBL" id="ATB48141.1"/>
    </source>
</evidence>
<dbReference type="InterPro" id="IPR000983">
    <property type="entry name" value="Bac_GSPG_pilin"/>
</dbReference>
<organism evidence="13 14">
    <name type="scientific">Corallococcus macrosporus DSM 14697</name>
    <dbReference type="NCBI Taxonomy" id="1189310"/>
    <lineage>
        <taxon>Bacteria</taxon>
        <taxon>Pseudomonadati</taxon>
        <taxon>Myxococcota</taxon>
        <taxon>Myxococcia</taxon>
        <taxon>Myxococcales</taxon>
        <taxon>Cystobacterineae</taxon>
        <taxon>Myxococcaceae</taxon>
        <taxon>Corallococcus</taxon>
    </lineage>
</organism>
<evidence type="ECO:0000256" key="10">
    <source>
        <dbReference type="SAM" id="MobiDB-lite"/>
    </source>
</evidence>
<dbReference type="EMBL" id="CP022203">
    <property type="protein sequence ID" value="ATB48141.1"/>
    <property type="molecule type" value="Genomic_DNA"/>
</dbReference>
<protein>
    <recommendedName>
        <fullName evidence="3">Type II secretion system core protein G</fullName>
    </recommendedName>
</protein>
<proteinExistence type="inferred from homology"/>
<feature type="domain" description="Type II secretion system protein GspG C-terminal" evidence="12">
    <location>
        <begin position="41"/>
        <end position="133"/>
    </location>
</feature>
<evidence type="ECO:0000256" key="11">
    <source>
        <dbReference type="SAM" id="Phobius"/>
    </source>
</evidence>
<dbReference type="RefSeq" id="WP_095959099.1">
    <property type="nucleotide sequence ID" value="NZ_CP022203.1"/>
</dbReference>
<dbReference type="Pfam" id="PF07963">
    <property type="entry name" value="N_methyl"/>
    <property type="match status" value="1"/>
</dbReference>
<dbReference type="GO" id="GO:0015628">
    <property type="term" value="P:protein secretion by the type II secretion system"/>
    <property type="evidence" value="ECO:0007669"/>
    <property type="project" value="InterPro"/>
</dbReference>
<keyword evidence="5" id="KW-0488">Methylation</keyword>
<evidence type="ECO:0000313" key="14">
    <source>
        <dbReference type="Proteomes" id="UP000217343"/>
    </source>
</evidence>
<reference evidence="13 14" key="1">
    <citation type="submission" date="2017-06" db="EMBL/GenBank/DDBJ databases">
        <title>Sequencing and comparative analysis of myxobacterial genomes.</title>
        <authorList>
            <person name="Rupp O."/>
            <person name="Goesmann A."/>
            <person name="Sogaard-Andersen L."/>
        </authorList>
    </citation>
    <scope>NUCLEOTIDE SEQUENCE [LARGE SCALE GENOMIC DNA]</scope>
    <source>
        <strain evidence="13 14">DSM 14697</strain>
    </source>
</reference>